<dbReference type="GO" id="GO:0016705">
    <property type="term" value="F:oxidoreductase activity, acting on paired donors, with incorporation or reduction of molecular oxygen"/>
    <property type="evidence" value="ECO:0007669"/>
    <property type="project" value="InterPro"/>
</dbReference>
<accession>A0A6A6GPE6</accession>
<dbReference type="InterPro" id="IPR002401">
    <property type="entry name" value="Cyt_P450_E_grp-I"/>
</dbReference>
<evidence type="ECO:0000313" key="9">
    <source>
        <dbReference type="Proteomes" id="UP000799538"/>
    </source>
</evidence>
<feature type="binding site" description="axial binding residue" evidence="5">
    <location>
        <position position="507"/>
    </location>
    <ligand>
        <name>heme</name>
        <dbReference type="ChEBI" id="CHEBI:30413"/>
    </ligand>
    <ligandPart>
        <name>Fe</name>
        <dbReference type="ChEBI" id="CHEBI:18248"/>
    </ligandPart>
</feature>
<dbReference type="PRINTS" id="PR00385">
    <property type="entry name" value="P450"/>
</dbReference>
<dbReference type="PRINTS" id="PR00463">
    <property type="entry name" value="EP450I"/>
</dbReference>
<dbReference type="PANTHER" id="PTHR24305:SF166">
    <property type="entry name" value="CYTOCHROME P450 12A4, MITOCHONDRIAL-RELATED"/>
    <property type="match status" value="1"/>
</dbReference>
<feature type="region of interest" description="Disordered" evidence="7">
    <location>
        <begin position="305"/>
        <end position="325"/>
    </location>
</feature>
<reference evidence="9" key="1">
    <citation type="journal article" date="2020" name="Stud. Mycol.">
        <title>101 Dothideomycetes genomes: A test case for predicting lifestyles and emergence of pathogens.</title>
        <authorList>
            <person name="Haridas S."/>
            <person name="Albert R."/>
            <person name="Binder M."/>
            <person name="Bloem J."/>
            <person name="LaButti K."/>
            <person name="Salamov A."/>
            <person name="Andreopoulos B."/>
            <person name="Baker S."/>
            <person name="Barry K."/>
            <person name="Bills G."/>
            <person name="Bluhm B."/>
            <person name="Cannon C."/>
            <person name="Castanera R."/>
            <person name="Culley D."/>
            <person name="Daum C."/>
            <person name="Ezra D."/>
            <person name="Gonzalez J."/>
            <person name="Henrissat B."/>
            <person name="Kuo A."/>
            <person name="Liang C."/>
            <person name="Lipzen A."/>
            <person name="Lutzoni F."/>
            <person name="Magnuson J."/>
            <person name="Mondo S."/>
            <person name="Nolan M."/>
            <person name="Ohm R."/>
            <person name="Pangilinan J."/>
            <person name="Park H.-J."/>
            <person name="Ramirez L."/>
            <person name="Alfaro M."/>
            <person name="Sun H."/>
            <person name="Tritt A."/>
            <person name="Yoshinaga Y."/>
            <person name="Zwiers L.-H."/>
            <person name="Turgeon B."/>
            <person name="Goodwin S."/>
            <person name="Spatafora J."/>
            <person name="Crous P."/>
            <person name="Grigoriev I."/>
        </authorList>
    </citation>
    <scope>NUCLEOTIDE SEQUENCE [LARGE SCALE GENOMIC DNA]</scope>
    <source>
        <strain evidence="9">CECT 20119</strain>
    </source>
</reference>
<keyword evidence="4 5" id="KW-0408">Iron</keyword>
<keyword evidence="3 5" id="KW-0479">Metal-binding</keyword>
<keyword evidence="6" id="KW-0560">Oxidoreductase</keyword>
<dbReference type="AlphaFoldDB" id="A0A6A6GPE6"/>
<evidence type="ECO:0000256" key="3">
    <source>
        <dbReference type="ARBA" id="ARBA00022723"/>
    </source>
</evidence>
<dbReference type="InterPro" id="IPR001128">
    <property type="entry name" value="Cyt_P450"/>
</dbReference>
<evidence type="ECO:0000256" key="7">
    <source>
        <dbReference type="SAM" id="MobiDB-lite"/>
    </source>
</evidence>
<dbReference type="InterPro" id="IPR017972">
    <property type="entry name" value="Cyt_P450_CS"/>
</dbReference>
<dbReference type="Gene3D" id="1.10.630.10">
    <property type="entry name" value="Cytochrome P450"/>
    <property type="match status" value="1"/>
</dbReference>
<comment type="cofactor">
    <cofactor evidence="1 5">
        <name>heme</name>
        <dbReference type="ChEBI" id="CHEBI:30413"/>
    </cofactor>
</comment>
<dbReference type="Pfam" id="PF00067">
    <property type="entry name" value="p450"/>
    <property type="match status" value="1"/>
</dbReference>
<dbReference type="GO" id="GO:0020037">
    <property type="term" value="F:heme binding"/>
    <property type="evidence" value="ECO:0007669"/>
    <property type="project" value="InterPro"/>
</dbReference>
<evidence type="ECO:0000256" key="1">
    <source>
        <dbReference type="ARBA" id="ARBA00001971"/>
    </source>
</evidence>
<dbReference type="OrthoDB" id="1470350at2759"/>
<name>A0A6A6GPE6_9PEZI</name>
<evidence type="ECO:0000256" key="4">
    <source>
        <dbReference type="ARBA" id="ARBA00023004"/>
    </source>
</evidence>
<dbReference type="GO" id="GO:0004497">
    <property type="term" value="F:monooxygenase activity"/>
    <property type="evidence" value="ECO:0007669"/>
    <property type="project" value="UniProtKB-KW"/>
</dbReference>
<evidence type="ECO:0000256" key="6">
    <source>
        <dbReference type="RuleBase" id="RU000461"/>
    </source>
</evidence>
<proteinExistence type="inferred from homology"/>
<evidence type="ECO:0000313" key="8">
    <source>
        <dbReference type="EMBL" id="KAF2227449.1"/>
    </source>
</evidence>
<dbReference type="InterPro" id="IPR050121">
    <property type="entry name" value="Cytochrome_P450_monoxygenase"/>
</dbReference>
<sequence>RHNLRAARASGLPYVPTIAYYFSIPWLLSQRYILPILHLLPAHFHGPWLTIITSGWGYTHGHTPFAILGTDTFIASAPGKNILYTASASLIHQITTRRIDFPKPVGLHLYQAQNLFGRNVLTVEGEEWRRHRRVVAGSFSDASNGLVFEESVRQAGMMVGSWRGRGGEAKEGLRSIMEDTLRLSLHVISRAGFGMGIEWPGVQGERGERGEVVVDVGELGRGHELSFVEAMEGVLRGLLMLLLVPVGVMARLPFKAAKEAYHTYMEWSRYLEDLYNLKHHAISSNTRTDDARGFDLMGSMILESQHTTSEKAPSTTAPETTPSTGLTKSEILGNSFIFLNAGHETSAHTIQMCILHLAIHPHIQRRLQASLDDILGSRPPSTWSYETDYPLLADTWPGAIMNESLRLCPSVVNVPKIVPPGPSQILKVDGRDHPVAEGTFVWLAVAAVGRNPKYWLSEHGERDPADLHEWRAERWMCGQLEEEDGKEGLFRPQKGALIPFSEGQRSCIGQRFAKTEIVAVLAAVFKEWSVELVVDGEREGMDEEERREKFEVARVKAVRTIMEGCKTGPTLRLREGEVPIRLVRRGEERYGDL</sequence>
<gene>
    <name evidence="8" type="ORF">BDZ85DRAFT_188806</name>
</gene>
<keyword evidence="9" id="KW-1185">Reference proteome</keyword>
<dbReference type="SUPFAM" id="SSF48264">
    <property type="entry name" value="Cytochrome P450"/>
    <property type="match status" value="1"/>
</dbReference>
<dbReference type="InterPro" id="IPR036396">
    <property type="entry name" value="Cyt_P450_sf"/>
</dbReference>
<keyword evidence="6" id="KW-0503">Monooxygenase</keyword>
<dbReference type="PROSITE" id="PS00086">
    <property type="entry name" value="CYTOCHROME_P450"/>
    <property type="match status" value="1"/>
</dbReference>
<dbReference type="PANTHER" id="PTHR24305">
    <property type="entry name" value="CYTOCHROME P450"/>
    <property type="match status" value="1"/>
</dbReference>
<dbReference type="EMBL" id="ML992501">
    <property type="protein sequence ID" value="KAF2227449.1"/>
    <property type="molecule type" value="Genomic_DNA"/>
</dbReference>
<feature type="non-terminal residue" evidence="8">
    <location>
        <position position="1"/>
    </location>
</feature>
<feature type="compositionally biased region" description="Low complexity" evidence="7">
    <location>
        <begin position="312"/>
        <end position="324"/>
    </location>
</feature>
<dbReference type="Proteomes" id="UP000799538">
    <property type="component" value="Unassembled WGS sequence"/>
</dbReference>
<evidence type="ECO:0000256" key="5">
    <source>
        <dbReference type="PIRSR" id="PIRSR602401-1"/>
    </source>
</evidence>
<protein>
    <submittedName>
        <fullName evidence="8">Cytochrome P450</fullName>
    </submittedName>
</protein>
<keyword evidence="5 6" id="KW-0349">Heme</keyword>
<comment type="similarity">
    <text evidence="2 6">Belongs to the cytochrome P450 family.</text>
</comment>
<dbReference type="GO" id="GO:0005506">
    <property type="term" value="F:iron ion binding"/>
    <property type="evidence" value="ECO:0007669"/>
    <property type="project" value="InterPro"/>
</dbReference>
<organism evidence="8 9">
    <name type="scientific">Elsinoe ampelina</name>
    <dbReference type="NCBI Taxonomy" id="302913"/>
    <lineage>
        <taxon>Eukaryota</taxon>
        <taxon>Fungi</taxon>
        <taxon>Dikarya</taxon>
        <taxon>Ascomycota</taxon>
        <taxon>Pezizomycotina</taxon>
        <taxon>Dothideomycetes</taxon>
        <taxon>Dothideomycetidae</taxon>
        <taxon>Myriangiales</taxon>
        <taxon>Elsinoaceae</taxon>
        <taxon>Elsinoe</taxon>
    </lineage>
</organism>
<evidence type="ECO:0000256" key="2">
    <source>
        <dbReference type="ARBA" id="ARBA00010617"/>
    </source>
</evidence>